<dbReference type="InterPro" id="IPR050950">
    <property type="entry name" value="HTH-type_LysR_regulators"/>
</dbReference>
<evidence type="ECO:0000256" key="1">
    <source>
        <dbReference type="ARBA" id="ARBA00009437"/>
    </source>
</evidence>
<dbReference type="InterPro" id="IPR036388">
    <property type="entry name" value="WH-like_DNA-bd_sf"/>
</dbReference>
<evidence type="ECO:0000313" key="6">
    <source>
        <dbReference type="EMBL" id="CUH84202.1"/>
    </source>
</evidence>
<dbReference type="Proteomes" id="UP000051681">
    <property type="component" value="Unassembled WGS sequence"/>
</dbReference>
<dbReference type="GO" id="GO:0003677">
    <property type="term" value="F:DNA binding"/>
    <property type="evidence" value="ECO:0007669"/>
    <property type="project" value="UniProtKB-KW"/>
</dbReference>
<dbReference type="GO" id="GO:0003700">
    <property type="term" value="F:DNA-binding transcription factor activity"/>
    <property type="evidence" value="ECO:0007669"/>
    <property type="project" value="InterPro"/>
</dbReference>
<keyword evidence="2" id="KW-0805">Transcription regulation</keyword>
<dbReference type="OrthoDB" id="7260751at2"/>
<reference evidence="6 7" key="1">
    <citation type="submission" date="2015-09" db="EMBL/GenBank/DDBJ databases">
        <authorList>
            <consortium name="Swine Surveillance"/>
        </authorList>
    </citation>
    <scope>NUCLEOTIDE SEQUENCE [LARGE SCALE GENOMIC DNA]</scope>
    <source>
        <strain evidence="6 7">CECT 8383</strain>
    </source>
</reference>
<dbReference type="Pfam" id="PF03466">
    <property type="entry name" value="LysR_substrate"/>
    <property type="match status" value="1"/>
</dbReference>
<name>A0A0P1GNZ9_9RHOB</name>
<evidence type="ECO:0000259" key="5">
    <source>
        <dbReference type="PROSITE" id="PS50931"/>
    </source>
</evidence>
<dbReference type="InterPro" id="IPR005119">
    <property type="entry name" value="LysR_subst-bd"/>
</dbReference>
<proteinExistence type="inferred from homology"/>
<dbReference type="InterPro" id="IPR036390">
    <property type="entry name" value="WH_DNA-bd_sf"/>
</dbReference>
<dbReference type="Gene3D" id="1.10.10.10">
    <property type="entry name" value="Winged helix-like DNA-binding domain superfamily/Winged helix DNA-binding domain"/>
    <property type="match status" value="1"/>
</dbReference>
<dbReference type="Pfam" id="PF00126">
    <property type="entry name" value="HTH_1"/>
    <property type="match status" value="1"/>
</dbReference>
<keyword evidence="7" id="KW-1185">Reference proteome</keyword>
<dbReference type="EMBL" id="CYSF01000006">
    <property type="protein sequence ID" value="CUH84202.1"/>
    <property type="molecule type" value="Genomic_DNA"/>
</dbReference>
<feature type="domain" description="HTH lysR-type" evidence="5">
    <location>
        <begin position="9"/>
        <end position="66"/>
    </location>
</feature>
<accession>A0A0P1GNZ9</accession>
<evidence type="ECO:0000256" key="4">
    <source>
        <dbReference type="ARBA" id="ARBA00023163"/>
    </source>
</evidence>
<evidence type="ECO:0000256" key="3">
    <source>
        <dbReference type="ARBA" id="ARBA00023125"/>
    </source>
</evidence>
<keyword evidence="3" id="KW-0238">DNA-binding</keyword>
<dbReference type="CDD" id="cd05466">
    <property type="entry name" value="PBP2_LTTR_substrate"/>
    <property type="match status" value="1"/>
</dbReference>
<organism evidence="6 7">
    <name type="scientific">Thalassovita mediterranea</name>
    <dbReference type="NCBI Taxonomy" id="340021"/>
    <lineage>
        <taxon>Bacteria</taxon>
        <taxon>Pseudomonadati</taxon>
        <taxon>Pseudomonadota</taxon>
        <taxon>Alphaproteobacteria</taxon>
        <taxon>Rhodobacterales</taxon>
        <taxon>Roseobacteraceae</taxon>
        <taxon>Thalassovita</taxon>
    </lineage>
</organism>
<evidence type="ECO:0000313" key="7">
    <source>
        <dbReference type="Proteomes" id="UP000051681"/>
    </source>
</evidence>
<dbReference type="InterPro" id="IPR000847">
    <property type="entry name" value="LysR_HTH_N"/>
</dbReference>
<dbReference type="GO" id="GO:0005829">
    <property type="term" value="C:cytosol"/>
    <property type="evidence" value="ECO:0007669"/>
    <property type="project" value="TreeGrafter"/>
</dbReference>
<gene>
    <name evidence="6" type="primary">hcaR</name>
    <name evidence="6" type="ORF">TM5383_01408</name>
</gene>
<keyword evidence="4" id="KW-0804">Transcription</keyword>
<sequence>MANTPNRIRRLKHIEAFSAVISNGSISGAARQLGVSQPAVSQLIKSLEDAIGAPLFIRRNGAIFPTSRAESLREDAIELLAHLDRFQAQLSHQKTGHLSTIRISASMSVTSELLPSVLSELSGHSPDIKYYVSSVPLGTMVPSLVQGHIDFAIHTRKLEHPTLYNDMLFEAQQVAVMSASHPLAQKDDLCIADFKGCRIITSTKSDPSYHYFERLWREENLPTQTVLQSPFASFAIQMVEPMRAVTFNNEVMARVVVDRTPGLVIRKVEGLKQMTPFFLACAEWQYGSETHHLLRDSFLKAVQP</sequence>
<protein>
    <submittedName>
        <fullName evidence="6">Hca operon transcriptional activator</fullName>
    </submittedName>
</protein>
<dbReference type="STRING" id="340021.TM5383_01408"/>
<comment type="similarity">
    <text evidence="1">Belongs to the LysR transcriptional regulatory family.</text>
</comment>
<dbReference type="PROSITE" id="PS50931">
    <property type="entry name" value="HTH_LYSR"/>
    <property type="match status" value="1"/>
</dbReference>
<dbReference type="SUPFAM" id="SSF46785">
    <property type="entry name" value="Winged helix' DNA-binding domain"/>
    <property type="match status" value="1"/>
</dbReference>
<dbReference type="RefSeq" id="WP_058318279.1">
    <property type="nucleotide sequence ID" value="NZ_CYSF01000006.1"/>
</dbReference>
<dbReference type="PANTHER" id="PTHR30419">
    <property type="entry name" value="HTH-TYPE TRANSCRIPTIONAL REGULATOR YBHD"/>
    <property type="match status" value="1"/>
</dbReference>
<dbReference type="PRINTS" id="PR00039">
    <property type="entry name" value="HTHLYSR"/>
</dbReference>
<evidence type="ECO:0000256" key="2">
    <source>
        <dbReference type="ARBA" id="ARBA00023015"/>
    </source>
</evidence>
<dbReference type="Gene3D" id="3.40.190.290">
    <property type="match status" value="1"/>
</dbReference>
<dbReference type="SUPFAM" id="SSF53850">
    <property type="entry name" value="Periplasmic binding protein-like II"/>
    <property type="match status" value="1"/>
</dbReference>
<dbReference type="AlphaFoldDB" id="A0A0P1GNZ9"/>